<dbReference type="InterPro" id="IPR000184">
    <property type="entry name" value="Bac_surfAg_D15"/>
</dbReference>
<name>A0A7W5ZM51_9BACT</name>
<dbReference type="RefSeq" id="WP_229601365.1">
    <property type="nucleotide sequence ID" value="NZ_JACIBY010000006.1"/>
</dbReference>
<dbReference type="Gene3D" id="2.40.160.50">
    <property type="entry name" value="membrane protein fhac: a member of the omp85/tpsb transporter family"/>
    <property type="match status" value="1"/>
</dbReference>
<evidence type="ECO:0000256" key="2">
    <source>
        <dbReference type="ARBA" id="ARBA00023136"/>
    </source>
</evidence>
<evidence type="ECO:0000256" key="1">
    <source>
        <dbReference type="ARBA" id="ARBA00004370"/>
    </source>
</evidence>
<evidence type="ECO:0000259" key="4">
    <source>
        <dbReference type="Pfam" id="PF07244"/>
    </source>
</evidence>
<reference evidence="5 6" key="1">
    <citation type="submission" date="2020-08" db="EMBL/GenBank/DDBJ databases">
        <title>Genomic Encyclopedia of Type Strains, Phase IV (KMG-IV): sequencing the most valuable type-strain genomes for metagenomic binning, comparative biology and taxonomic classification.</title>
        <authorList>
            <person name="Goeker M."/>
        </authorList>
    </citation>
    <scope>NUCLEOTIDE SEQUENCE [LARGE SCALE GENOMIC DNA]</scope>
    <source>
        <strain evidence="5 6">DSM 17976</strain>
    </source>
</reference>
<proteinExistence type="predicted"/>
<gene>
    <name evidence="5" type="ORF">FHS57_003400</name>
</gene>
<comment type="caution">
    <text evidence="5">The sequence shown here is derived from an EMBL/GenBank/DDBJ whole genome shotgun (WGS) entry which is preliminary data.</text>
</comment>
<dbReference type="AlphaFoldDB" id="A0A7W5ZM51"/>
<evidence type="ECO:0000313" key="6">
    <source>
        <dbReference type="Proteomes" id="UP000541352"/>
    </source>
</evidence>
<organism evidence="5 6">
    <name type="scientific">Runella defluvii</name>
    <dbReference type="NCBI Taxonomy" id="370973"/>
    <lineage>
        <taxon>Bacteria</taxon>
        <taxon>Pseudomonadati</taxon>
        <taxon>Bacteroidota</taxon>
        <taxon>Cytophagia</taxon>
        <taxon>Cytophagales</taxon>
        <taxon>Spirosomataceae</taxon>
        <taxon>Runella</taxon>
    </lineage>
</organism>
<dbReference type="Proteomes" id="UP000541352">
    <property type="component" value="Unassembled WGS sequence"/>
</dbReference>
<feature type="domain" description="POTRA" evidence="4">
    <location>
        <begin position="27"/>
        <end position="96"/>
    </location>
</feature>
<keyword evidence="6" id="KW-1185">Reference proteome</keyword>
<comment type="subcellular location">
    <subcellularLocation>
        <location evidence="1">Membrane</location>
    </subcellularLocation>
</comment>
<dbReference type="EMBL" id="JACIBY010000006">
    <property type="protein sequence ID" value="MBB3839394.1"/>
    <property type="molecule type" value="Genomic_DNA"/>
</dbReference>
<feature type="domain" description="Bacterial surface antigen (D15)" evidence="3">
    <location>
        <begin position="159"/>
        <end position="451"/>
    </location>
</feature>
<dbReference type="GO" id="GO:0019867">
    <property type="term" value="C:outer membrane"/>
    <property type="evidence" value="ECO:0007669"/>
    <property type="project" value="InterPro"/>
</dbReference>
<dbReference type="Pfam" id="PF01103">
    <property type="entry name" value="Omp85"/>
    <property type="match status" value="1"/>
</dbReference>
<dbReference type="InterPro" id="IPR010827">
    <property type="entry name" value="BamA/TamA_POTRA"/>
</dbReference>
<accession>A0A7W5ZM51</accession>
<protein>
    <submittedName>
        <fullName evidence="5">Outer membrane protein assembly factor BamA</fullName>
    </submittedName>
</protein>
<keyword evidence="2" id="KW-0472">Membrane</keyword>
<evidence type="ECO:0000259" key="3">
    <source>
        <dbReference type="Pfam" id="PF01103"/>
    </source>
</evidence>
<sequence length="481" mass="56851">MMLLLALFHSFWLSLFGSSDTTQHVLVRQVTFTGNFRTREHIIRREMDVRAGDVITVQKLDSLLEYDRRKILNTNLFITVELKKKRLDNDTTALSFYTADGKLIAPPQTIDVEVVLKEQWYLLAFPVFELADRNFNEWWYERGRDLSRTIYGTYILHQNLTGNNDRLRLRAEFGFIPRLDLYYSRPYLGKKQKLGMTVGMIRLTNRTLPYRTRADKLIFFPSDSRMRERLNPYVTFTYRPRFYGFHSITAQYSHTTLSDTVARLNPNYFLEGRRQQRYFQLSYSHFFDRRDRVQYPLRGFYYGIVFSRLGLFSSDDVQQWEATANYGQYFSLGKKLFFSYSFKAKTSSPFLQPFLQTRGLGYGTDLVRGYELYVIDGQHFALAKTNLRYQLLNRTFNLSKFIKMRQFNTFPLAIYPNIYADFGYTRNQYSSLNNSTLANRPLMGVGIGLDVVTWYNFVGRLNYSVNHLGEARPYFSIGREF</sequence>
<evidence type="ECO:0000313" key="5">
    <source>
        <dbReference type="EMBL" id="MBB3839394.1"/>
    </source>
</evidence>
<dbReference type="Pfam" id="PF07244">
    <property type="entry name" value="POTRA"/>
    <property type="match status" value="1"/>
</dbReference>
<dbReference type="Gene3D" id="3.10.20.310">
    <property type="entry name" value="membrane protein fhac"/>
    <property type="match status" value="1"/>
</dbReference>